<evidence type="ECO:0000256" key="1">
    <source>
        <dbReference type="SAM" id="SignalP"/>
    </source>
</evidence>
<sequence>MSFLRPFLVLAPLLAGTVPAAAEDLVARWQRADAACALPASPLANQACEDRDRFATALRHQGWCEARASTAYDHWGWQRCAPVATARAVTRRRARPHA</sequence>
<reference evidence="3" key="2">
    <citation type="submission" date="2015-01" db="EMBL/GenBank/DDBJ databases">
        <title>Complete genome sequence of Methylobacterium aquaticum strain 22A.</title>
        <authorList>
            <person name="Tani A."/>
            <person name="Ogura Y."/>
            <person name="Hayashi T."/>
        </authorList>
    </citation>
    <scope>NUCLEOTIDE SEQUENCE [LARGE SCALE GENOMIC DNA]</scope>
    <source>
        <strain evidence="3">MA-22A</strain>
    </source>
</reference>
<dbReference type="KEGG" id="maqu:Maq22A_c26140"/>
<feature type="signal peptide" evidence="1">
    <location>
        <begin position="1"/>
        <end position="22"/>
    </location>
</feature>
<dbReference type="PATRIC" id="fig|270351.10.peg.5017"/>
<feature type="chain" id="PRO_5002189609" description="YARHG domain-containing protein" evidence="1">
    <location>
        <begin position="23"/>
        <end position="98"/>
    </location>
</feature>
<protein>
    <recommendedName>
        <fullName evidence="4">YARHG domain-containing protein</fullName>
    </recommendedName>
</protein>
<gene>
    <name evidence="2" type="ORF">Maq22A_c26140</name>
</gene>
<organism evidence="2 3">
    <name type="scientific">Methylobacterium aquaticum</name>
    <dbReference type="NCBI Taxonomy" id="270351"/>
    <lineage>
        <taxon>Bacteria</taxon>
        <taxon>Pseudomonadati</taxon>
        <taxon>Pseudomonadota</taxon>
        <taxon>Alphaproteobacteria</taxon>
        <taxon>Hyphomicrobiales</taxon>
        <taxon>Methylobacteriaceae</taxon>
        <taxon>Methylobacterium</taxon>
    </lineage>
</organism>
<proteinExistence type="predicted"/>
<dbReference type="RefSeq" id="WP_060848911.1">
    <property type="nucleotide sequence ID" value="NZ_AP014704.1"/>
</dbReference>
<dbReference type="EMBL" id="AP014704">
    <property type="protein sequence ID" value="BAQ48100.1"/>
    <property type="molecule type" value="Genomic_DNA"/>
</dbReference>
<dbReference type="Proteomes" id="UP000061432">
    <property type="component" value="Chromosome"/>
</dbReference>
<dbReference type="AlphaFoldDB" id="A0A0C6FXP0"/>
<keyword evidence="1" id="KW-0732">Signal</keyword>
<accession>A0A0C6FXP0</accession>
<reference evidence="2 3" key="1">
    <citation type="journal article" date="2015" name="Genome Announc.">
        <title>Complete Genome Sequence of Methylobacterium aquaticum Strain 22A, Isolated from Racomitrium japonicum Moss.</title>
        <authorList>
            <person name="Tani A."/>
            <person name="Ogura Y."/>
            <person name="Hayashi T."/>
            <person name="Kimbara K."/>
        </authorList>
    </citation>
    <scope>NUCLEOTIDE SEQUENCE [LARGE SCALE GENOMIC DNA]</scope>
    <source>
        <strain evidence="2 3">MA-22A</strain>
    </source>
</reference>
<evidence type="ECO:0008006" key="4">
    <source>
        <dbReference type="Google" id="ProtNLM"/>
    </source>
</evidence>
<evidence type="ECO:0000313" key="3">
    <source>
        <dbReference type="Proteomes" id="UP000061432"/>
    </source>
</evidence>
<evidence type="ECO:0000313" key="2">
    <source>
        <dbReference type="EMBL" id="BAQ48100.1"/>
    </source>
</evidence>
<name>A0A0C6FXP0_9HYPH</name>
<dbReference type="OrthoDB" id="8005413at2"/>